<proteinExistence type="predicted"/>
<dbReference type="Pfam" id="PF01266">
    <property type="entry name" value="DAO"/>
    <property type="match status" value="1"/>
</dbReference>
<dbReference type="PANTHER" id="PTHR13847">
    <property type="entry name" value="SARCOSINE DEHYDROGENASE-RELATED"/>
    <property type="match status" value="1"/>
</dbReference>
<keyword evidence="3" id="KW-1185">Reference proteome</keyword>
<dbReference type="Gene3D" id="3.50.50.60">
    <property type="entry name" value="FAD/NAD(P)-binding domain"/>
    <property type="match status" value="1"/>
</dbReference>
<dbReference type="PANTHER" id="PTHR13847:SF281">
    <property type="entry name" value="FAD DEPENDENT OXIDOREDUCTASE DOMAIN-CONTAINING PROTEIN"/>
    <property type="match status" value="1"/>
</dbReference>
<dbReference type="SUPFAM" id="SSF51905">
    <property type="entry name" value="FAD/NAD(P)-binding domain"/>
    <property type="match status" value="1"/>
</dbReference>
<evidence type="ECO:0000313" key="3">
    <source>
        <dbReference type="Proteomes" id="UP000095552"/>
    </source>
</evidence>
<name>A0A1E5SL57_9BACT</name>
<dbReference type="STRING" id="1563681.BFP71_09930"/>
<evidence type="ECO:0000259" key="1">
    <source>
        <dbReference type="Pfam" id="PF01266"/>
    </source>
</evidence>
<organism evidence="2 3">
    <name type="scientific">Roseivirga misakiensis</name>
    <dbReference type="NCBI Taxonomy" id="1563681"/>
    <lineage>
        <taxon>Bacteria</taxon>
        <taxon>Pseudomonadati</taxon>
        <taxon>Bacteroidota</taxon>
        <taxon>Cytophagia</taxon>
        <taxon>Cytophagales</taxon>
        <taxon>Roseivirgaceae</taxon>
        <taxon>Roseivirga</taxon>
    </lineage>
</organism>
<protein>
    <submittedName>
        <fullName evidence="2">FAD-dependent oxidoreductase</fullName>
    </submittedName>
</protein>
<dbReference type="AlphaFoldDB" id="A0A1E5SL57"/>
<dbReference type="EMBL" id="MDGQ01000005">
    <property type="protein sequence ID" value="OEJ99859.1"/>
    <property type="molecule type" value="Genomic_DNA"/>
</dbReference>
<dbReference type="Gene3D" id="3.30.9.10">
    <property type="entry name" value="D-Amino Acid Oxidase, subunit A, domain 2"/>
    <property type="match status" value="1"/>
</dbReference>
<dbReference type="Proteomes" id="UP000095552">
    <property type="component" value="Unassembled WGS sequence"/>
</dbReference>
<evidence type="ECO:0000313" key="2">
    <source>
        <dbReference type="EMBL" id="OEJ99859.1"/>
    </source>
</evidence>
<accession>A0A1E5SL57</accession>
<dbReference type="InterPro" id="IPR006076">
    <property type="entry name" value="FAD-dep_OxRdtase"/>
</dbReference>
<comment type="caution">
    <text evidence="2">The sequence shown here is derived from an EMBL/GenBank/DDBJ whole genome shotgun (WGS) entry which is preliminary data.</text>
</comment>
<feature type="domain" description="FAD dependent oxidoreductase" evidence="1">
    <location>
        <begin position="15"/>
        <end position="370"/>
    </location>
</feature>
<dbReference type="GO" id="GO:0005737">
    <property type="term" value="C:cytoplasm"/>
    <property type="evidence" value="ECO:0007669"/>
    <property type="project" value="TreeGrafter"/>
</dbReference>
<dbReference type="InterPro" id="IPR036188">
    <property type="entry name" value="FAD/NAD-bd_sf"/>
</dbReference>
<gene>
    <name evidence="2" type="ORF">BFP71_09930</name>
</gene>
<sequence length="375" mass="42188">MMLSFWEKDEFLNYDVIVIGAGIVGLSTAISLKEQDSELSVLVLERGVFPTGASTKNAGFACFGSLTEILSDLETLPSQEVYNLVKLRWKGLNLLRERLGDEAIDYKNYGGYELLSESQLDCLDQMNNVNDLLNPLFKQDVYSAVTDRLPDFRFGKEKVKGLIFNPLESQIHTGKMMRELAMLAQRLGVNILTGTTVKNFTDNGQECEVLTNDELTFKAKRVAICTNAFSKKLIKDAELKPGRGVVLITKPIKGLTLKGTFHYDEGYYYFRNYQDRIIFGGGRNLDLEGENTTDFEIRSLILDRLKTDLEQMIIPNHDFEIDHVWSGIMAFGHNKKPILKKHSENVFIGIRLGGMGVAIGSKVGEELAELMYPTT</sequence>
<reference evidence="2 3" key="1">
    <citation type="submission" date="2016-08" db="EMBL/GenBank/DDBJ databases">
        <title>Draft genome of Fabibacter sp. strain SK-8.</title>
        <authorList>
            <person name="Wong S.-K."/>
            <person name="Hamasaki K."/>
            <person name="Yoshizawa S."/>
        </authorList>
    </citation>
    <scope>NUCLEOTIDE SEQUENCE [LARGE SCALE GENOMIC DNA]</scope>
    <source>
        <strain evidence="2 3">SK-8</strain>
    </source>
</reference>